<gene>
    <name evidence="1" type="ORF">JE024_20285</name>
</gene>
<keyword evidence="2" id="KW-1185">Reference proteome</keyword>
<evidence type="ECO:0000313" key="1">
    <source>
        <dbReference type="EMBL" id="MBM9621036.1"/>
    </source>
</evidence>
<dbReference type="RefSeq" id="WP_205374943.1">
    <property type="nucleotide sequence ID" value="NZ_JAFEJA010000001.1"/>
</dbReference>
<name>A0ABS2UTY6_9ACTN</name>
<proteinExistence type="predicted"/>
<organism evidence="1 2">
    <name type="scientific">Streptomyces zhihengii</name>
    <dbReference type="NCBI Taxonomy" id="1818004"/>
    <lineage>
        <taxon>Bacteria</taxon>
        <taxon>Bacillati</taxon>
        <taxon>Actinomycetota</taxon>
        <taxon>Actinomycetes</taxon>
        <taxon>Kitasatosporales</taxon>
        <taxon>Streptomycetaceae</taxon>
        <taxon>Streptomyces</taxon>
    </lineage>
</organism>
<evidence type="ECO:0000313" key="2">
    <source>
        <dbReference type="Proteomes" id="UP000664109"/>
    </source>
</evidence>
<evidence type="ECO:0008006" key="3">
    <source>
        <dbReference type="Google" id="ProtNLM"/>
    </source>
</evidence>
<dbReference type="EMBL" id="JAFEJA010000001">
    <property type="protein sequence ID" value="MBM9621036.1"/>
    <property type="molecule type" value="Genomic_DNA"/>
</dbReference>
<dbReference type="Proteomes" id="UP000664109">
    <property type="component" value="Unassembled WGS sequence"/>
</dbReference>
<reference evidence="1 2" key="1">
    <citation type="journal article" date="2016" name="Arch. Microbiol.">
        <title>Streptomyces zhihengii sp. nov., isolated from rhizospheric soil of Psammosilene tunicoides.</title>
        <authorList>
            <person name="Huang M.J."/>
            <person name="Fei J.J."/>
            <person name="Salam N."/>
            <person name="Kim C.J."/>
            <person name="Hozzein W.N."/>
            <person name="Xiao M."/>
            <person name="Huang H.Q."/>
            <person name="Li W.J."/>
        </authorList>
    </citation>
    <scope>NUCLEOTIDE SEQUENCE [LARGE SCALE GENOMIC DNA]</scope>
    <source>
        <strain evidence="1 2">YIM T102</strain>
    </source>
</reference>
<accession>A0ABS2UTY6</accession>
<sequence length="361" mass="38406">MTSDAVVLDWYGCDLRTGRIVEDLPALRPTGVLSRRLGAHTSTAFELALGGAPADWEAATAPGRSLLVAVDRDTDTPVWPGIVLTRDGGSTQTVNLGAATPEAYLERRYTGDVTIVQQDQADAAAAAVTPALTQGPPFVLDATATGTLMDWIVMDGDDRTALSALQELMGLDGGPEWTIDVAWKADRSGFDLPLRIASRIGSQAPAPEGTFDFPGCISSYTLAESYEAGKGATVVQARGEGEGTSRLTSVPQVADQLEALGWPRYVHRFTPATGVTDPDQLTRHAAQALALMGTGARVWTVDAVASKAPRIGRDWALGHTVRIDVTTSPRHPKGMDVVARAWSWELDPGADRVRPILVQED</sequence>
<comment type="caution">
    <text evidence="1">The sequence shown here is derived from an EMBL/GenBank/DDBJ whole genome shotgun (WGS) entry which is preliminary data.</text>
</comment>
<protein>
    <recommendedName>
        <fullName evidence="3">Phage tail protein</fullName>
    </recommendedName>
</protein>